<feature type="region of interest" description="Disordered" evidence="1">
    <location>
        <begin position="243"/>
        <end position="273"/>
    </location>
</feature>
<protein>
    <submittedName>
        <fullName evidence="3">PH domain-containing protein</fullName>
    </submittedName>
</protein>
<dbReference type="Gene3D" id="2.30.29.30">
    <property type="entry name" value="Pleckstrin-homology domain (PH domain)/Phosphotyrosine-binding domain (PTB)"/>
    <property type="match status" value="1"/>
</dbReference>
<feature type="region of interest" description="Disordered" evidence="1">
    <location>
        <begin position="115"/>
        <end position="220"/>
    </location>
</feature>
<dbReference type="Proteomes" id="UP001054945">
    <property type="component" value="Unassembled WGS sequence"/>
</dbReference>
<evidence type="ECO:0000313" key="4">
    <source>
        <dbReference type="Proteomes" id="UP001054945"/>
    </source>
</evidence>
<sequence>MTVLSISSVSNRVSALMWFRKLASEGFGVYFGTSPSLRITPQRKAKGARNLAVLSTLTTMTYAKKTVPKTKRTPYVFIIGTSVRGFFDNRHQFAAESADDMQSWIQAIRGAIAEARVSRRKPSRKRHLEGKSPDLSTSSQESEGTSTACLVNATKDRARGPQGRRLPNRKSMMPASRSVEEADIRQRSGPREGGFRQPEEQFGVRPPPAKEEIAPQKPHKKVGNLMGQHAALTKELEMRLKAGRTPVHRRPPSESEEDEVQGTGKLDQLASKVSSTSESLAALEERVGALTRRVDAGRERSEKQVGDILLQVTVTQQEAERINAECKRALVDANKAKAEYQLLVKECKEMLAKLNSDSDSQQNCVV</sequence>
<comment type="caution">
    <text evidence="3">The sequence shown here is derived from an EMBL/GenBank/DDBJ whole genome shotgun (WGS) entry which is preliminary data.</text>
</comment>
<dbReference type="Pfam" id="PF00169">
    <property type="entry name" value="PH"/>
    <property type="match status" value="1"/>
</dbReference>
<keyword evidence="4" id="KW-1185">Reference proteome</keyword>
<dbReference type="PROSITE" id="PS50003">
    <property type="entry name" value="PH_DOMAIN"/>
    <property type="match status" value="1"/>
</dbReference>
<organism evidence="3 4">
    <name type="scientific">Caerostris extrusa</name>
    <name type="common">Bark spider</name>
    <name type="synonym">Caerostris bankana</name>
    <dbReference type="NCBI Taxonomy" id="172846"/>
    <lineage>
        <taxon>Eukaryota</taxon>
        <taxon>Metazoa</taxon>
        <taxon>Ecdysozoa</taxon>
        <taxon>Arthropoda</taxon>
        <taxon>Chelicerata</taxon>
        <taxon>Arachnida</taxon>
        <taxon>Araneae</taxon>
        <taxon>Araneomorphae</taxon>
        <taxon>Entelegynae</taxon>
        <taxon>Araneoidea</taxon>
        <taxon>Araneidae</taxon>
        <taxon>Caerostris</taxon>
    </lineage>
</organism>
<feature type="compositionally biased region" description="Low complexity" evidence="1">
    <location>
        <begin position="136"/>
        <end position="147"/>
    </location>
</feature>
<evidence type="ECO:0000256" key="1">
    <source>
        <dbReference type="SAM" id="MobiDB-lite"/>
    </source>
</evidence>
<evidence type="ECO:0000259" key="2">
    <source>
        <dbReference type="PROSITE" id="PS50003"/>
    </source>
</evidence>
<dbReference type="InterPro" id="IPR001849">
    <property type="entry name" value="PH_domain"/>
</dbReference>
<dbReference type="InterPro" id="IPR011993">
    <property type="entry name" value="PH-like_dom_sf"/>
</dbReference>
<feature type="compositionally biased region" description="Basic residues" evidence="1">
    <location>
        <begin position="118"/>
        <end position="128"/>
    </location>
</feature>
<feature type="domain" description="PH" evidence="2">
    <location>
        <begin position="1"/>
        <end position="113"/>
    </location>
</feature>
<name>A0AAV4M688_CAEEX</name>
<dbReference type="AlphaFoldDB" id="A0AAV4M688"/>
<accession>A0AAV4M688</accession>
<evidence type="ECO:0000313" key="3">
    <source>
        <dbReference type="EMBL" id="GIX67443.1"/>
    </source>
</evidence>
<gene>
    <name evidence="3" type="primary">AVEN_273431_1</name>
    <name evidence="3" type="ORF">CEXT_420941</name>
</gene>
<reference evidence="3 4" key="1">
    <citation type="submission" date="2021-06" db="EMBL/GenBank/DDBJ databases">
        <title>Caerostris extrusa draft genome.</title>
        <authorList>
            <person name="Kono N."/>
            <person name="Arakawa K."/>
        </authorList>
    </citation>
    <scope>NUCLEOTIDE SEQUENCE [LARGE SCALE GENOMIC DNA]</scope>
</reference>
<proteinExistence type="predicted"/>
<feature type="compositionally biased region" description="Basic and acidic residues" evidence="1">
    <location>
        <begin position="178"/>
        <end position="199"/>
    </location>
</feature>
<dbReference type="SUPFAM" id="SSF50729">
    <property type="entry name" value="PH domain-like"/>
    <property type="match status" value="1"/>
</dbReference>
<dbReference type="EMBL" id="BPLR01001878">
    <property type="protein sequence ID" value="GIX67443.1"/>
    <property type="molecule type" value="Genomic_DNA"/>
</dbReference>